<organism evidence="1 2">
    <name type="scientific">Kiloniella laminariae</name>
    <dbReference type="NCBI Taxonomy" id="454162"/>
    <lineage>
        <taxon>Bacteria</taxon>
        <taxon>Pseudomonadati</taxon>
        <taxon>Pseudomonadota</taxon>
        <taxon>Alphaproteobacteria</taxon>
        <taxon>Rhodospirillales</taxon>
        <taxon>Kiloniellaceae</taxon>
        <taxon>Kiloniella</taxon>
    </lineage>
</organism>
<sequence>MRFANKLSVSRSPLRKSAVMIGLVPVIMGALAFPVQAQDEEATGEWDFSGFAAMDLRVFPDSALHSGQRDQHLNPSLVLQPEVSYEWNDGDDRIDFIPFLRVDPQDSERRHADIRELKYLHIDDGWDLKVGVDKVFWGVTESRHLVDIINQTDAVEDVDGEDKLGQPMVNLGLQNEWGDVNFFVMPYFRERTFPGRKGRLRGSIPVDTDKAEYESDMEEFHPDLALRYATVLGDWDLGLAHFYGTSREPRLLARPDANGQITLIPRYDIINQSSVDVQATFDEWLWKLESIYRQGQGDDFFAVSGGVEYTFFGAIGDAGDLGLLAEYHYDGRDEDDAPATVFNDDIFVGARITLNDTADTDFLAGVVFDRLDHDKSFSIEANRRLDDHWTIEGELRLSDGISESSPIYDARRDDHLQVRLNYYF</sequence>
<gene>
    <name evidence="1" type="ORF">O4H49_02105</name>
</gene>
<evidence type="ECO:0008006" key="3">
    <source>
        <dbReference type="Google" id="ProtNLM"/>
    </source>
</evidence>
<accession>A0ABT4LHR7</accession>
<dbReference type="EMBL" id="JAPWGY010000001">
    <property type="protein sequence ID" value="MCZ4279552.1"/>
    <property type="molecule type" value="Genomic_DNA"/>
</dbReference>
<protein>
    <recommendedName>
        <fullName evidence="3">Porin domain-containing protein</fullName>
    </recommendedName>
</protein>
<keyword evidence="2" id="KW-1185">Reference proteome</keyword>
<comment type="caution">
    <text evidence="1">The sequence shown here is derived from an EMBL/GenBank/DDBJ whole genome shotgun (WGS) entry which is preliminary data.</text>
</comment>
<evidence type="ECO:0000313" key="2">
    <source>
        <dbReference type="Proteomes" id="UP001069802"/>
    </source>
</evidence>
<reference evidence="1" key="1">
    <citation type="submission" date="2022-12" db="EMBL/GenBank/DDBJ databases">
        <title>Bacterial isolates from different developmental stages of Nematostella vectensis.</title>
        <authorList>
            <person name="Fraune S."/>
        </authorList>
    </citation>
    <scope>NUCLEOTIDE SEQUENCE</scope>
    <source>
        <strain evidence="1">G21630-S1</strain>
    </source>
</reference>
<proteinExistence type="predicted"/>
<dbReference type="RefSeq" id="WP_269421753.1">
    <property type="nucleotide sequence ID" value="NZ_JAPWGY010000001.1"/>
</dbReference>
<name>A0ABT4LHR7_9PROT</name>
<dbReference type="Proteomes" id="UP001069802">
    <property type="component" value="Unassembled WGS sequence"/>
</dbReference>
<evidence type="ECO:0000313" key="1">
    <source>
        <dbReference type="EMBL" id="MCZ4279552.1"/>
    </source>
</evidence>